<dbReference type="OrthoDB" id="9992229at2"/>
<accession>A0A1W1W741</accession>
<dbReference type="EMBL" id="FWWY01000001">
    <property type="protein sequence ID" value="SMC02012.1"/>
    <property type="molecule type" value="Genomic_DNA"/>
</dbReference>
<evidence type="ECO:0000313" key="2">
    <source>
        <dbReference type="Proteomes" id="UP000192660"/>
    </source>
</evidence>
<evidence type="ECO:0000313" key="1">
    <source>
        <dbReference type="EMBL" id="SMC02012.1"/>
    </source>
</evidence>
<protein>
    <submittedName>
        <fullName evidence="1">Uncharacterized protein</fullName>
    </submittedName>
</protein>
<reference evidence="2" key="1">
    <citation type="submission" date="2017-04" db="EMBL/GenBank/DDBJ databases">
        <authorList>
            <person name="Varghese N."/>
            <person name="Submissions S."/>
        </authorList>
    </citation>
    <scope>NUCLEOTIDE SEQUENCE [LARGE SCALE GENOMIC DNA]</scope>
    <source>
        <strain evidence="2">DSM 9293</strain>
    </source>
</reference>
<keyword evidence="2" id="KW-1185">Reference proteome</keyword>
<gene>
    <name evidence="1" type="ORF">SAMN00768000_0221</name>
</gene>
<name>A0A1W1W741_SULTA</name>
<sequence length="119" mass="14087">MFPIIHTTLGQLRPLWTAHAQQRWRERVRRAMPRRGVLTFAGQGADYHGWRIIVRGRAWVLVCVLRHHRPLVVSVWREAWWRMRLAMWESETAGVFAKRGVLSPTNPPERMTIHGFLRT</sequence>
<dbReference type="AlphaFoldDB" id="A0A1W1W741"/>
<proteinExistence type="predicted"/>
<dbReference type="Proteomes" id="UP000192660">
    <property type="component" value="Unassembled WGS sequence"/>
</dbReference>
<dbReference type="RefSeq" id="WP_084660741.1">
    <property type="nucleotide sequence ID" value="NZ_FWWY01000001.1"/>
</dbReference>
<organism evidence="1 2">
    <name type="scientific">Sulfobacillus thermosulfidooxidans (strain DSM 9293 / VKM B-1269 / AT-1)</name>
    <dbReference type="NCBI Taxonomy" id="929705"/>
    <lineage>
        <taxon>Bacteria</taxon>
        <taxon>Bacillati</taxon>
        <taxon>Bacillota</taxon>
        <taxon>Clostridia</taxon>
        <taxon>Eubacteriales</taxon>
        <taxon>Clostridiales Family XVII. Incertae Sedis</taxon>
        <taxon>Sulfobacillus</taxon>
    </lineage>
</organism>